<name>A0A7J5ZI34_AMEME</name>
<evidence type="ECO:0000259" key="3">
    <source>
        <dbReference type="PROSITE" id="PS50188"/>
    </source>
</evidence>
<sequence>MDESDEGGDVSAMNRSQPGRSGTRARASSRSLDTAVNFKGSEDNGSSTMNRSQPGPSGTRARASLRSLDTAVNFKGSIDNMSTLLNRKMSQRSTASVCSFRSAPECQLPYGYNEDRTWPLRSPSRRLCFFYMTFTPFRPGSPDEESDSSGVFSFDPADSCRKSDRSMDRTQSSTGSDGLPSRSPSQVTSRDSGITDSSGLTASSVSREMWLSSQYAGPDDVPCHTCRGQKLKALKSCLTCFRSFCEIHARAHYMSRELEQHQLVEVTEDLDIYKEHAQLKQIINKMQEENRALREELKSLRLSSSTPSLPACICKGKTPTAADVILDPETAHRALVLSEDGKRMRLGQKRKVQPGPQRFDRWECVLAKTGFSSGRHYWQVELNKEFTIGVMKSSAKRNGRFNFAPSVGYWCIFHFWLSFTALEVHAVRLPSDSVPRVLGVCVDVDERWLTFYNVENKDEIYTFKDMRLAPGEMIYPIFRTLEKSMELQINTVS</sequence>
<dbReference type="CDD" id="cd19802">
    <property type="entry name" value="Bbox1_TRIM8-like"/>
    <property type="match status" value="1"/>
</dbReference>
<accession>A0A7J5ZI34</accession>
<reference evidence="4 5" key="1">
    <citation type="submission" date="2020-02" db="EMBL/GenBank/DDBJ databases">
        <title>A chromosome-scale genome assembly of the black bullhead catfish (Ameiurus melas).</title>
        <authorList>
            <person name="Wen M."/>
            <person name="Zham M."/>
            <person name="Cabau C."/>
            <person name="Klopp C."/>
            <person name="Donnadieu C."/>
            <person name="Roques C."/>
            <person name="Bouchez O."/>
            <person name="Lampietro C."/>
            <person name="Jouanno E."/>
            <person name="Herpin A."/>
            <person name="Louis A."/>
            <person name="Berthelot C."/>
            <person name="Parey E."/>
            <person name="Roest-Crollius H."/>
            <person name="Braasch I."/>
            <person name="Postlethwait J."/>
            <person name="Robinson-Rechavi M."/>
            <person name="Echchiki A."/>
            <person name="Begum T."/>
            <person name="Montfort J."/>
            <person name="Schartl M."/>
            <person name="Bobe J."/>
            <person name="Guiguen Y."/>
        </authorList>
    </citation>
    <scope>NUCLEOTIDE SEQUENCE [LARGE SCALE GENOMIC DNA]</scope>
    <source>
        <strain evidence="4">M_S1</strain>
        <tissue evidence="4">Blood</tissue>
    </source>
</reference>
<dbReference type="SUPFAM" id="SSF49899">
    <property type="entry name" value="Concanavalin A-like lectins/glucanases"/>
    <property type="match status" value="1"/>
</dbReference>
<feature type="compositionally biased region" description="Basic and acidic residues" evidence="2">
    <location>
        <begin position="158"/>
        <end position="168"/>
    </location>
</feature>
<dbReference type="Pfam" id="PF00622">
    <property type="entry name" value="SPRY"/>
    <property type="match status" value="1"/>
</dbReference>
<dbReference type="InterPro" id="IPR003879">
    <property type="entry name" value="Butyrophylin_SPRY"/>
</dbReference>
<protein>
    <recommendedName>
        <fullName evidence="3">B30.2/SPRY domain-containing protein</fullName>
    </recommendedName>
</protein>
<dbReference type="InterPro" id="IPR043136">
    <property type="entry name" value="B30.2/SPRY_sf"/>
</dbReference>
<dbReference type="InterPro" id="IPR050143">
    <property type="entry name" value="TRIM/RBCC"/>
</dbReference>
<dbReference type="AlphaFoldDB" id="A0A7J5ZI34"/>
<feature type="domain" description="B30.2/SPRY" evidence="3">
    <location>
        <begin position="304"/>
        <end position="493"/>
    </location>
</feature>
<feature type="compositionally biased region" description="Polar residues" evidence="2">
    <location>
        <begin position="169"/>
        <end position="201"/>
    </location>
</feature>
<feature type="compositionally biased region" description="Polar residues" evidence="2">
    <location>
        <begin position="43"/>
        <end position="56"/>
    </location>
</feature>
<evidence type="ECO:0000313" key="5">
    <source>
        <dbReference type="Proteomes" id="UP000593565"/>
    </source>
</evidence>
<dbReference type="InterPro" id="IPR006574">
    <property type="entry name" value="PRY"/>
</dbReference>
<feature type="compositionally biased region" description="Low complexity" evidence="2">
    <location>
        <begin position="19"/>
        <end position="31"/>
    </location>
</feature>
<evidence type="ECO:0000256" key="1">
    <source>
        <dbReference type="SAM" id="Coils"/>
    </source>
</evidence>
<dbReference type="Proteomes" id="UP000593565">
    <property type="component" value="Unassembled WGS sequence"/>
</dbReference>
<dbReference type="InterPro" id="IPR003877">
    <property type="entry name" value="SPRY_dom"/>
</dbReference>
<dbReference type="Gene3D" id="2.60.120.920">
    <property type="match status" value="1"/>
</dbReference>
<dbReference type="PANTHER" id="PTHR24103">
    <property type="entry name" value="E3 UBIQUITIN-PROTEIN LIGASE TRIM"/>
    <property type="match status" value="1"/>
</dbReference>
<gene>
    <name evidence="4" type="ORF">AMELA_G00283930</name>
</gene>
<feature type="coiled-coil region" evidence="1">
    <location>
        <begin position="276"/>
        <end position="303"/>
    </location>
</feature>
<keyword evidence="1" id="KW-0175">Coiled coil</keyword>
<feature type="region of interest" description="Disordered" evidence="2">
    <location>
        <begin position="1"/>
        <end position="62"/>
    </location>
</feature>
<dbReference type="PRINTS" id="PR01407">
    <property type="entry name" value="BUTYPHLNCDUF"/>
</dbReference>
<dbReference type="EMBL" id="JAAGNN010000029">
    <property type="protein sequence ID" value="KAF4070292.1"/>
    <property type="molecule type" value="Genomic_DNA"/>
</dbReference>
<dbReference type="Gene3D" id="4.10.830.40">
    <property type="match status" value="1"/>
</dbReference>
<organism evidence="4 5">
    <name type="scientific">Ameiurus melas</name>
    <name type="common">Black bullhead</name>
    <name type="synonym">Silurus melas</name>
    <dbReference type="NCBI Taxonomy" id="219545"/>
    <lineage>
        <taxon>Eukaryota</taxon>
        <taxon>Metazoa</taxon>
        <taxon>Chordata</taxon>
        <taxon>Craniata</taxon>
        <taxon>Vertebrata</taxon>
        <taxon>Euteleostomi</taxon>
        <taxon>Actinopterygii</taxon>
        <taxon>Neopterygii</taxon>
        <taxon>Teleostei</taxon>
        <taxon>Ostariophysi</taxon>
        <taxon>Siluriformes</taxon>
        <taxon>Ictaluridae</taxon>
        <taxon>Ameiurus</taxon>
    </lineage>
</organism>
<dbReference type="InterPro" id="IPR001870">
    <property type="entry name" value="B30.2/SPRY"/>
</dbReference>
<keyword evidence="5" id="KW-1185">Reference proteome</keyword>
<dbReference type="SMART" id="SM00449">
    <property type="entry name" value="SPRY"/>
    <property type="match status" value="1"/>
</dbReference>
<comment type="caution">
    <text evidence="4">The sequence shown here is derived from an EMBL/GenBank/DDBJ whole genome shotgun (WGS) entry which is preliminary data.</text>
</comment>
<proteinExistence type="predicted"/>
<dbReference type="PROSITE" id="PS50188">
    <property type="entry name" value="B302_SPRY"/>
    <property type="match status" value="1"/>
</dbReference>
<dbReference type="SMART" id="SM00589">
    <property type="entry name" value="PRY"/>
    <property type="match status" value="1"/>
</dbReference>
<dbReference type="InterPro" id="IPR013320">
    <property type="entry name" value="ConA-like_dom_sf"/>
</dbReference>
<evidence type="ECO:0000256" key="2">
    <source>
        <dbReference type="SAM" id="MobiDB-lite"/>
    </source>
</evidence>
<dbReference type="Pfam" id="PF13765">
    <property type="entry name" value="PRY"/>
    <property type="match status" value="1"/>
</dbReference>
<evidence type="ECO:0000313" key="4">
    <source>
        <dbReference type="EMBL" id="KAF4070292.1"/>
    </source>
</evidence>
<feature type="region of interest" description="Disordered" evidence="2">
    <location>
        <begin position="140"/>
        <end position="201"/>
    </location>
</feature>